<reference evidence="7 8" key="1">
    <citation type="submission" date="2018-06" db="EMBL/GenBank/DDBJ databases">
        <title>Extensive metabolic versatility and redundancy in microbially diverse, dynamic hydrothermal sediments.</title>
        <authorList>
            <person name="Dombrowski N."/>
            <person name="Teske A."/>
            <person name="Baker B.J."/>
        </authorList>
    </citation>
    <scope>NUCLEOTIDE SEQUENCE [LARGE SCALE GENOMIC DNA]</scope>
    <source>
        <strain evidence="7">B51_G17</strain>
    </source>
</reference>
<dbReference type="PANTHER" id="PTHR11710">
    <property type="entry name" value="40S RIBOSOMAL PROTEIN S19"/>
    <property type="match status" value="1"/>
</dbReference>
<evidence type="ECO:0000256" key="6">
    <source>
        <dbReference type="SAM" id="MobiDB-lite"/>
    </source>
</evidence>
<dbReference type="PANTHER" id="PTHR11710:SF0">
    <property type="entry name" value="40S RIBOSOMAL PROTEIN S19"/>
    <property type="match status" value="1"/>
</dbReference>
<comment type="similarity">
    <text evidence="1 5">Belongs to the eukaryotic ribosomal protein eS19 family.</text>
</comment>
<dbReference type="SMART" id="SM01413">
    <property type="entry name" value="Ribosomal_S19e"/>
    <property type="match status" value="1"/>
</dbReference>
<evidence type="ECO:0000313" key="8">
    <source>
        <dbReference type="Proteomes" id="UP000278031"/>
    </source>
</evidence>
<comment type="subunit">
    <text evidence="5">Part of the 30S ribosomal subunit.</text>
</comment>
<dbReference type="GO" id="GO:0000028">
    <property type="term" value="P:ribosomal small subunit assembly"/>
    <property type="evidence" value="ECO:0007669"/>
    <property type="project" value="TreeGrafter"/>
</dbReference>
<feature type="compositionally biased region" description="Basic and acidic residues" evidence="6">
    <location>
        <begin position="144"/>
        <end position="173"/>
    </location>
</feature>
<dbReference type="EMBL" id="QMWP01000075">
    <property type="protein sequence ID" value="RLG70207.1"/>
    <property type="molecule type" value="Genomic_DNA"/>
</dbReference>
<dbReference type="Pfam" id="PF01090">
    <property type="entry name" value="Ribosomal_S19e"/>
    <property type="match status" value="1"/>
</dbReference>
<comment type="function">
    <text evidence="5">May be involved in maturation of the 30S ribosomal subunit.</text>
</comment>
<feature type="region of interest" description="Disordered" evidence="6">
    <location>
        <begin position="144"/>
        <end position="204"/>
    </location>
</feature>
<evidence type="ECO:0000256" key="4">
    <source>
        <dbReference type="ARBA" id="ARBA00035143"/>
    </source>
</evidence>
<accession>A0A497JGL0</accession>
<keyword evidence="2 5" id="KW-0689">Ribosomal protein</keyword>
<dbReference type="NCBIfam" id="NF006811">
    <property type="entry name" value="PRK09333.1"/>
    <property type="match status" value="1"/>
</dbReference>
<dbReference type="SUPFAM" id="SSF46785">
    <property type="entry name" value="Winged helix' DNA-binding domain"/>
    <property type="match status" value="1"/>
</dbReference>
<evidence type="ECO:0000256" key="1">
    <source>
        <dbReference type="ARBA" id="ARBA00010014"/>
    </source>
</evidence>
<keyword evidence="3 5" id="KW-0687">Ribonucleoprotein</keyword>
<protein>
    <recommendedName>
        <fullName evidence="4 5">Small ribosomal subunit protein eS19</fullName>
    </recommendedName>
</protein>
<organism evidence="7 8">
    <name type="scientific">Candidatus Iainarchaeum sp</name>
    <dbReference type="NCBI Taxonomy" id="3101447"/>
    <lineage>
        <taxon>Archaea</taxon>
        <taxon>Candidatus Iainarchaeota</taxon>
        <taxon>Candidatus Iainarchaeia</taxon>
        <taxon>Candidatus Iainarchaeales</taxon>
        <taxon>Candidatus Iainarchaeaceae</taxon>
        <taxon>Candidatus Iainarchaeum</taxon>
    </lineage>
</organism>
<proteinExistence type="inferred from homology"/>
<feature type="compositionally biased region" description="Basic residues" evidence="6">
    <location>
        <begin position="181"/>
        <end position="204"/>
    </location>
</feature>
<evidence type="ECO:0000256" key="5">
    <source>
        <dbReference type="HAMAP-Rule" id="MF_01474"/>
    </source>
</evidence>
<dbReference type="InterPro" id="IPR027548">
    <property type="entry name" value="Ribosomal_eS19_archaeal"/>
</dbReference>
<dbReference type="InterPro" id="IPR001266">
    <property type="entry name" value="Ribosomal_eS19"/>
</dbReference>
<dbReference type="GO" id="GO:0003723">
    <property type="term" value="F:RNA binding"/>
    <property type="evidence" value="ECO:0007669"/>
    <property type="project" value="TreeGrafter"/>
</dbReference>
<dbReference type="GO" id="GO:0022627">
    <property type="term" value="C:cytosolic small ribosomal subunit"/>
    <property type="evidence" value="ECO:0007669"/>
    <property type="project" value="TreeGrafter"/>
</dbReference>
<comment type="caution">
    <text evidence="7">The sequence shown here is derived from an EMBL/GenBank/DDBJ whole genome shotgun (WGS) entry which is preliminary data.</text>
</comment>
<dbReference type="GO" id="GO:0003735">
    <property type="term" value="F:structural constituent of ribosome"/>
    <property type="evidence" value="ECO:0007669"/>
    <property type="project" value="InterPro"/>
</dbReference>
<evidence type="ECO:0000313" key="7">
    <source>
        <dbReference type="EMBL" id="RLG70207.1"/>
    </source>
</evidence>
<dbReference type="AlphaFoldDB" id="A0A497JGL0"/>
<dbReference type="GO" id="GO:0006412">
    <property type="term" value="P:translation"/>
    <property type="evidence" value="ECO:0007669"/>
    <property type="project" value="UniProtKB-UniRule"/>
</dbReference>
<dbReference type="InterPro" id="IPR036388">
    <property type="entry name" value="WH-like_DNA-bd_sf"/>
</dbReference>
<evidence type="ECO:0000256" key="2">
    <source>
        <dbReference type="ARBA" id="ARBA00022980"/>
    </source>
</evidence>
<dbReference type="FunFam" id="1.10.10.10:FF:000449">
    <property type="entry name" value="30S ribosomal protein S19e"/>
    <property type="match status" value="1"/>
</dbReference>
<dbReference type="Gene3D" id="1.10.10.10">
    <property type="entry name" value="Winged helix-like DNA-binding domain superfamily/Winged helix DNA-binding domain"/>
    <property type="match status" value="1"/>
</dbReference>
<dbReference type="InterPro" id="IPR036390">
    <property type="entry name" value="WH_DNA-bd_sf"/>
</dbReference>
<gene>
    <name evidence="5" type="primary">rps19e</name>
    <name evidence="7" type="ORF">DRO04_02215</name>
</gene>
<dbReference type="Proteomes" id="UP000278031">
    <property type="component" value="Unassembled WGS sequence"/>
</dbReference>
<name>A0A497JGL0_9ARCH</name>
<dbReference type="HAMAP" id="MF_01474">
    <property type="entry name" value="Ribosomal_eS19"/>
    <property type="match status" value="1"/>
</dbReference>
<sequence length="204" mass="24045">MPRITVFDVPAQYLIEEIARDLKENQKLKQPEFAMFVKTGAHRQRPPQQKDWWYVRCASILRRLYVDGPHGVERLRTYYGGRKDRGTEPEKFVKASGKVIRSCLQALEGLGFLEKHPKGRKVSPKGESYLTKISKLVHSKLEKGEYQKEAERRKLERMKRLQEMQKEKEKLKETVLAAKGTQRKKKGKKKEKPKEKKKKEKKKK</sequence>
<evidence type="ECO:0000256" key="3">
    <source>
        <dbReference type="ARBA" id="ARBA00023274"/>
    </source>
</evidence>